<dbReference type="EMBL" id="PDKW01000037">
    <property type="protein sequence ID" value="PGH59040.1"/>
    <property type="molecule type" value="Genomic_DNA"/>
</dbReference>
<reference evidence="2" key="1">
    <citation type="submission" date="2017-10" db="EMBL/GenBank/DDBJ databases">
        <authorList>
            <person name="Kravchenko I.K."/>
            <person name="Grouzdev D.S."/>
        </authorList>
    </citation>
    <scope>NUCLEOTIDE SEQUENCE [LARGE SCALE GENOMIC DNA]</scope>
    <source>
        <strain evidence="2">B2</strain>
    </source>
</reference>
<keyword evidence="2" id="KW-1185">Reference proteome</keyword>
<name>A0A2B8BMR0_9PROT</name>
<evidence type="ECO:0000313" key="1">
    <source>
        <dbReference type="EMBL" id="PGH59040.1"/>
    </source>
</evidence>
<protein>
    <submittedName>
        <fullName evidence="1">Uncharacterized protein</fullName>
    </submittedName>
</protein>
<sequence>MQLALFVDAILTVLVVEAALEDQLPTFLRALRQAVHRRCLLAGAQAMDAGISPNRVVLFEAAGWRRHGQAPYRFACDFLMAPRHGPPVHMRHGLLDEAQPLSGRGAGS</sequence>
<organism evidence="1 2">
    <name type="scientific">Azospirillum palustre</name>
    <dbReference type="NCBI Taxonomy" id="2044885"/>
    <lineage>
        <taxon>Bacteria</taxon>
        <taxon>Pseudomonadati</taxon>
        <taxon>Pseudomonadota</taxon>
        <taxon>Alphaproteobacteria</taxon>
        <taxon>Rhodospirillales</taxon>
        <taxon>Azospirillaceae</taxon>
        <taxon>Azospirillum</taxon>
    </lineage>
</organism>
<dbReference type="Proteomes" id="UP000225379">
    <property type="component" value="Unassembled WGS sequence"/>
</dbReference>
<gene>
    <name evidence="1" type="ORF">CRT60_03400</name>
</gene>
<evidence type="ECO:0000313" key="2">
    <source>
        <dbReference type="Proteomes" id="UP000225379"/>
    </source>
</evidence>
<comment type="caution">
    <text evidence="1">The sequence shown here is derived from an EMBL/GenBank/DDBJ whole genome shotgun (WGS) entry which is preliminary data.</text>
</comment>
<accession>A0A2B8BMR0</accession>
<proteinExistence type="predicted"/>
<dbReference type="AlphaFoldDB" id="A0A2B8BMR0"/>